<dbReference type="InParanoid" id="A0A0C3EF83"/>
<protein>
    <submittedName>
        <fullName evidence="1">Uncharacterized protein</fullName>
    </submittedName>
</protein>
<dbReference type="HOGENOM" id="CLU_1034840_0_0_1"/>
<dbReference type="AlphaFoldDB" id="A0A0C3EF83"/>
<dbReference type="Proteomes" id="UP000054166">
    <property type="component" value="Unassembled WGS sequence"/>
</dbReference>
<dbReference type="OrthoDB" id="2322499at2759"/>
<reference evidence="1 2" key="1">
    <citation type="submission" date="2014-04" db="EMBL/GenBank/DDBJ databases">
        <authorList>
            <consortium name="DOE Joint Genome Institute"/>
            <person name="Kuo A."/>
            <person name="Tarkka M."/>
            <person name="Buscot F."/>
            <person name="Kohler A."/>
            <person name="Nagy L.G."/>
            <person name="Floudas D."/>
            <person name="Copeland A."/>
            <person name="Barry K.W."/>
            <person name="Cichocki N."/>
            <person name="Veneault-Fourrey C."/>
            <person name="LaButti K."/>
            <person name="Lindquist E.A."/>
            <person name="Lipzen A."/>
            <person name="Lundell T."/>
            <person name="Morin E."/>
            <person name="Murat C."/>
            <person name="Sun H."/>
            <person name="Tunlid A."/>
            <person name="Henrissat B."/>
            <person name="Grigoriev I.V."/>
            <person name="Hibbett D.S."/>
            <person name="Martin F."/>
            <person name="Nordberg H.P."/>
            <person name="Cantor M.N."/>
            <person name="Hua S.X."/>
        </authorList>
    </citation>
    <scope>NUCLEOTIDE SEQUENCE [LARGE SCALE GENOMIC DNA]</scope>
    <source>
        <strain evidence="1 2">F 1598</strain>
    </source>
</reference>
<name>A0A0C3EF83_PILCF</name>
<proteinExistence type="predicted"/>
<accession>A0A0C3EF83</accession>
<evidence type="ECO:0000313" key="1">
    <source>
        <dbReference type="EMBL" id="KIM71320.1"/>
    </source>
</evidence>
<dbReference type="EMBL" id="KN833358">
    <property type="protein sequence ID" value="KIM71320.1"/>
    <property type="molecule type" value="Genomic_DNA"/>
</dbReference>
<evidence type="ECO:0000313" key="2">
    <source>
        <dbReference type="Proteomes" id="UP000054166"/>
    </source>
</evidence>
<reference evidence="2" key="2">
    <citation type="submission" date="2015-01" db="EMBL/GenBank/DDBJ databases">
        <title>Evolutionary Origins and Diversification of the Mycorrhizal Mutualists.</title>
        <authorList>
            <consortium name="DOE Joint Genome Institute"/>
            <consortium name="Mycorrhizal Genomics Consortium"/>
            <person name="Kohler A."/>
            <person name="Kuo A."/>
            <person name="Nagy L.G."/>
            <person name="Floudas D."/>
            <person name="Copeland A."/>
            <person name="Barry K.W."/>
            <person name="Cichocki N."/>
            <person name="Veneault-Fourrey C."/>
            <person name="LaButti K."/>
            <person name="Lindquist E.A."/>
            <person name="Lipzen A."/>
            <person name="Lundell T."/>
            <person name="Morin E."/>
            <person name="Murat C."/>
            <person name="Riley R."/>
            <person name="Ohm R."/>
            <person name="Sun H."/>
            <person name="Tunlid A."/>
            <person name="Henrissat B."/>
            <person name="Grigoriev I.V."/>
            <person name="Hibbett D.S."/>
            <person name="Martin F."/>
        </authorList>
    </citation>
    <scope>NUCLEOTIDE SEQUENCE [LARGE SCALE GENOMIC DNA]</scope>
    <source>
        <strain evidence="2">F 1598</strain>
    </source>
</reference>
<gene>
    <name evidence="1" type="ORF">PILCRDRAFT_757017</name>
</gene>
<keyword evidence="2" id="KW-1185">Reference proteome</keyword>
<organism evidence="1 2">
    <name type="scientific">Piloderma croceum (strain F 1598)</name>
    <dbReference type="NCBI Taxonomy" id="765440"/>
    <lineage>
        <taxon>Eukaryota</taxon>
        <taxon>Fungi</taxon>
        <taxon>Dikarya</taxon>
        <taxon>Basidiomycota</taxon>
        <taxon>Agaricomycotina</taxon>
        <taxon>Agaricomycetes</taxon>
        <taxon>Agaricomycetidae</taxon>
        <taxon>Atheliales</taxon>
        <taxon>Atheliaceae</taxon>
        <taxon>Piloderma</taxon>
    </lineage>
</organism>
<sequence length="269" mass="30453">MGWDEKYFTSRWNLEWTALVNQPRELTPRIWKIIRPKLEAILEASKAAELKMARQARLLQRRSELIPIWSKFVGGMPDTQERWLMPNLVDAGSLPTIADMLMEDDTPLTEERFFARVDPILSDVGHFQRTVKRDLVKLLTPKKNPPKTTSRTADNVEGDVDLTVLDNASSLFYCPTWNCGQLFGFPAIFAHSHVKGASLAWDALKHLIKHAGEAGSIVLQVLKIFGLAKDTHSASLNELDGRCVCLCGHPKFRAPMDFIPLVRPDLYSF</sequence>